<dbReference type="EMBL" id="JANDHW010000005">
    <property type="protein sequence ID" value="MCP9611838.1"/>
    <property type="molecule type" value="Genomic_DNA"/>
</dbReference>
<keyword evidence="9" id="KW-0443">Lipid metabolism</keyword>
<dbReference type="PANTHER" id="PTHR12358">
    <property type="entry name" value="SPHINGOSINE KINASE"/>
    <property type="match status" value="1"/>
</dbReference>
<reference evidence="13 14" key="1">
    <citation type="submission" date="2022-07" db="EMBL/GenBank/DDBJ databases">
        <title>Fecal culturing of patients with breast cancer.</title>
        <authorList>
            <person name="Teng N.M.Y."/>
            <person name="Kiu R."/>
            <person name="Evans R."/>
            <person name="Baker D.J."/>
            <person name="Zenner C."/>
            <person name="Robinson S.D."/>
            <person name="Hall L.J."/>
        </authorList>
    </citation>
    <scope>NUCLEOTIDE SEQUENCE [LARGE SCALE GENOMIC DNA]</scope>
    <source>
        <strain evidence="13 14">LH1063</strain>
    </source>
</reference>
<keyword evidence="7" id="KW-0067">ATP-binding</keyword>
<dbReference type="InterPro" id="IPR050187">
    <property type="entry name" value="Lipid_Phosphate_FormReg"/>
</dbReference>
<evidence type="ECO:0000256" key="4">
    <source>
        <dbReference type="ARBA" id="ARBA00022723"/>
    </source>
</evidence>
<gene>
    <name evidence="13" type="ORF">NMU02_07010</name>
</gene>
<feature type="domain" description="DAGKc" evidence="12">
    <location>
        <begin position="1"/>
        <end position="125"/>
    </location>
</feature>
<dbReference type="Gene3D" id="2.60.200.40">
    <property type="match status" value="1"/>
</dbReference>
<dbReference type="InterPro" id="IPR001206">
    <property type="entry name" value="Diacylglycerol_kinase_cat_dom"/>
</dbReference>
<keyword evidence="10" id="KW-0594">Phospholipid biosynthesis</keyword>
<evidence type="ECO:0000313" key="13">
    <source>
        <dbReference type="EMBL" id="MCP9611838.1"/>
    </source>
</evidence>
<dbReference type="Pfam" id="PF19279">
    <property type="entry name" value="YegS_C"/>
    <property type="match status" value="1"/>
</dbReference>
<evidence type="ECO:0000256" key="5">
    <source>
        <dbReference type="ARBA" id="ARBA00022741"/>
    </source>
</evidence>
<evidence type="ECO:0000256" key="1">
    <source>
        <dbReference type="ARBA" id="ARBA00001946"/>
    </source>
</evidence>
<dbReference type="InterPro" id="IPR045540">
    <property type="entry name" value="YegS/DAGK_C"/>
</dbReference>
<keyword evidence="3" id="KW-0808">Transferase</keyword>
<name>A0ABT1MGS9_9BACT</name>
<keyword evidence="8" id="KW-0460">Magnesium</keyword>
<evidence type="ECO:0000259" key="12">
    <source>
        <dbReference type="PROSITE" id="PS50146"/>
    </source>
</evidence>
<protein>
    <submittedName>
        <fullName evidence="13">YegS/Rv2252/BmrU family lipid kinase</fullName>
    </submittedName>
</protein>
<dbReference type="SMART" id="SM00046">
    <property type="entry name" value="DAGKc"/>
    <property type="match status" value="1"/>
</dbReference>
<dbReference type="InterPro" id="IPR017438">
    <property type="entry name" value="ATP-NAD_kinase_N"/>
</dbReference>
<evidence type="ECO:0000256" key="3">
    <source>
        <dbReference type="ARBA" id="ARBA00022679"/>
    </source>
</evidence>
<evidence type="ECO:0000256" key="8">
    <source>
        <dbReference type="ARBA" id="ARBA00022842"/>
    </source>
</evidence>
<dbReference type="Pfam" id="PF00781">
    <property type="entry name" value="DAGK_cat"/>
    <property type="match status" value="1"/>
</dbReference>
<dbReference type="Proteomes" id="UP001205603">
    <property type="component" value="Unassembled WGS sequence"/>
</dbReference>
<dbReference type="InterPro" id="IPR016064">
    <property type="entry name" value="NAD/diacylglycerol_kinase_sf"/>
</dbReference>
<evidence type="ECO:0000256" key="2">
    <source>
        <dbReference type="ARBA" id="ARBA00022516"/>
    </source>
</evidence>
<sequence length="316" mass="34514">MSIINPISGTHSKIKVPDRIGAVIDKSLYDIEIVFTEYAGHATLLAQKAADDKIDCVLSVGGDGTCNEVAKGLIHSDTVLGIVPMGSGNGLARHLDIPIEIDGALKVINEGRIELLDYCKANDKLFFCTCGVGFDAWISQKFAEDKRRGGITYLKNVVTEYLKYKTETYLIESESGSIQEKAFLIACGNASQYGNNAYIAPHASMQDGKIDVTIIRPFTPFDIGPLAVQLFTKVLDRNINIRTFATASLSITREHPGIMHLDGEPVEMGKRIDISCVHDGLKAIIPKRGSGRKSPIEPLHSALWEIIDTIKSELNI</sequence>
<evidence type="ECO:0000313" key="14">
    <source>
        <dbReference type="Proteomes" id="UP001205603"/>
    </source>
</evidence>
<comment type="cofactor">
    <cofactor evidence="1">
        <name>Mg(2+)</name>
        <dbReference type="ChEBI" id="CHEBI:18420"/>
    </cofactor>
</comment>
<proteinExistence type="predicted"/>
<evidence type="ECO:0000256" key="7">
    <source>
        <dbReference type="ARBA" id="ARBA00022840"/>
    </source>
</evidence>
<dbReference type="Gene3D" id="3.40.50.10330">
    <property type="entry name" value="Probable inorganic polyphosphate/atp-NAD kinase, domain 1"/>
    <property type="match status" value="1"/>
</dbReference>
<dbReference type="GO" id="GO:0016301">
    <property type="term" value="F:kinase activity"/>
    <property type="evidence" value="ECO:0007669"/>
    <property type="project" value="UniProtKB-KW"/>
</dbReference>
<evidence type="ECO:0000256" key="9">
    <source>
        <dbReference type="ARBA" id="ARBA00023098"/>
    </source>
</evidence>
<keyword evidence="14" id="KW-1185">Reference proteome</keyword>
<evidence type="ECO:0000256" key="11">
    <source>
        <dbReference type="ARBA" id="ARBA00023264"/>
    </source>
</evidence>
<dbReference type="PANTHER" id="PTHR12358:SF106">
    <property type="entry name" value="LIPID KINASE YEGS"/>
    <property type="match status" value="1"/>
</dbReference>
<organism evidence="13 14">
    <name type="scientific">Coprobacter tertius</name>
    <dbReference type="NCBI Taxonomy" id="2944915"/>
    <lineage>
        <taxon>Bacteria</taxon>
        <taxon>Pseudomonadati</taxon>
        <taxon>Bacteroidota</taxon>
        <taxon>Bacteroidia</taxon>
        <taxon>Bacteroidales</taxon>
        <taxon>Barnesiellaceae</taxon>
        <taxon>Coprobacter</taxon>
    </lineage>
</organism>
<keyword evidence="6 13" id="KW-0418">Kinase</keyword>
<dbReference type="PROSITE" id="PS50146">
    <property type="entry name" value="DAGK"/>
    <property type="match status" value="1"/>
</dbReference>
<evidence type="ECO:0000256" key="6">
    <source>
        <dbReference type="ARBA" id="ARBA00022777"/>
    </source>
</evidence>
<evidence type="ECO:0000256" key="10">
    <source>
        <dbReference type="ARBA" id="ARBA00023209"/>
    </source>
</evidence>
<dbReference type="NCBIfam" id="TIGR00147">
    <property type="entry name" value="YegS/Rv2252/BmrU family lipid kinase"/>
    <property type="match status" value="1"/>
</dbReference>
<keyword evidence="4" id="KW-0479">Metal-binding</keyword>
<dbReference type="InterPro" id="IPR005218">
    <property type="entry name" value="Diacylglycerol/lipid_kinase"/>
</dbReference>
<accession>A0ABT1MGS9</accession>
<dbReference type="SUPFAM" id="SSF111331">
    <property type="entry name" value="NAD kinase/diacylglycerol kinase-like"/>
    <property type="match status" value="1"/>
</dbReference>
<comment type="caution">
    <text evidence="13">The sequence shown here is derived from an EMBL/GenBank/DDBJ whole genome shotgun (WGS) entry which is preliminary data.</text>
</comment>
<keyword evidence="2" id="KW-0444">Lipid biosynthesis</keyword>
<keyword evidence="11" id="KW-1208">Phospholipid metabolism</keyword>
<keyword evidence="5" id="KW-0547">Nucleotide-binding</keyword>